<name>A0ABU4C2X6_RHOGO</name>
<feature type="domain" description="Leucine-binding protein" evidence="3">
    <location>
        <begin position="18"/>
        <end position="373"/>
    </location>
</feature>
<evidence type="ECO:0000313" key="4">
    <source>
        <dbReference type="EMBL" id="MDV6270852.1"/>
    </source>
</evidence>
<dbReference type="InterPro" id="IPR028082">
    <property type="entry name" value="Peripla_BP_I"/>
</dbReference>
<keyword evidence="5" id="KW-1185">Reference proteome</keyword>
<protein>
    <submittedName>
        <fullName evidence="4">ABC transporter substrate-binding protein</fullName>
    </submittedName>
</protein>
<dbReference type="RefSeq" id="WP_317545299.1">
    <property type="nucleotide sequence ID" value="NZ_JAWLKB010000025.1"/>
</dbReference>
<evidence type="ECO:0000259" key="3">
    <source>
        <dbReference type="Pfam" id="PF13458"/>
    </source>
</evidence>
<dbReference type="SUPFAM" id="SSF53822">
    <property type="entry name" value="Periplasmic binding protein-like I"/>
    <property type="match status" value="1"/>
</dbReference>
<comment type="caution">
    <text evidence="4">The sequence shown here is derived from an EMBL/GenBank/DDBJ whole genome shotgun (WGS) entry which is preliminary data.</text>
</comment>
<dbReference type="PANTHER" id="PTHR30483">
    <property type="entry name" value="LEUCINE-SPECIFIC-BINDING PROTEIN"/>
    <property type="match status" value="1"/>
</dbReference>
<dbReference type="Gene3D" id="3.40.50.2300">
    <property type="match status" value="2"/>
</dbReference>
<reference evidence="4 5" key="1">
    <citation type="submission" date="2023-10" db="EMBL/GenBank/DDBJ databases">
        <title>Development of a sustainable strategy for remediation of hydrocarbon-contaminated territories based on the waste exchange concept.</title>
        <authorList>
            <person name="Krivoruchko A."/>
        </authorList>
    </citation>
    <scope>NUCLEOTIDE SEQUENCE [LARGE SCALE GENOMIC DNA]</scope>
    <source>
        <strain evidence="4 5">IEGM 1203</strain>
    </source>
</reference>
<evidence type="ECO:0000256" key="1">
    <source>
        <dbReference type="ARBA" id="ARBA00010062"/>
    </source>
</evidence>
<evidence type="ECO:0000313" key="5">
    <source>
        <dbReference type="Proteomes" id="UP001185927"/>
    </source>
</evidence>
<accession>A0ABU4C2X6</accession>
<organism evidence="4 5">
    <name type="scientific">Rhodococcus globerulus</name>
    <dbReference type="NCBI Taxonomy" id="33008"/>
    <lineage>
        <taxon>Bacteria</taxon>
        <taxon>Bacillati</taxon>
        <taxon>Actinomycetota</taxon>
        <taxon>Actinomycetes</taxon>
        <taxon>Mycobacteriales</taxon>
        <taxon>Nocardiaceae</taxon>
        <taxon>Rhodococcus</taxon>
    </lineage>
</organism>
<dbReference type="Pfam" id="PF13458">
    <property type="entry name" value="Peripla_BP_6"/>
    <property type="match status" value="1"/>
</dbReference>
<evidence type="ECO:0000256" key="2">
    <source>
        <dbReference type="ARBA" id="ARBA00022729"/>
    </source>
</evidence>
<comment type="similarity">
    <text evidence="1">Belongs to the leucine-binding protein family.</text>
</comment>
<dbReference type="InterPro" id="IPR028081">
    <property type="entry name" value="Leu-bd"/>
</dbReference>
<gene>
    <name evidence="4" type="ORF">R3Q16_29925</name>
</gene>
<proteinExistence type="inferred from homology"/>
<dbReference type="InterPro" id="IPR051010">
    <property type="entry name" value="BCAA_transport"/>
</dbReference>
<sequence>MIIGVTACSTSTAGNSDEIKLGLLTSVTGGLASLFGQDTVNGAEARIKLANDTDELSGITLSLAVSDDHSDPNQSLGGVQQLVDKEKVFAVLAGGAYFFNGYRYTTQKNVPAVGMGFDGPQWSDDKNSNLFAVFGTVDPNFPDFTGLGDYFKSKGGTKACGLSFAGVPQSGAGLRSEVGSARLAGLETPYVNTEVPAGSTDFTAISLAMKSAGCDVLISGMGAVASNVALLQAVKNAGIELKASYINAGYTQSILDDPASLAVSDGVGFGTGYQPATLQSPATKKVMDALSRYANWNSPNPTTGQMFGWLTADLAINGIKVAGPKPTQQSFIESLRKVTDYTADGLMCPVDLSSWGRYISGLPGDCTWIAEVQDKQFVSLTGEEPVRISTIPGTSNN</sequence>
<dbReference type="EMBL" id="JAWLKB010000025">
    <property type="protein sequence ID" value="MDV6270852.1"/>
    <property type="molecule type" value="Genomic_DNA"/>
</dbReference>
<dbReference type="CDD" id="cd06341">
    <property type="entry name" value="PBP1_ABC_ligand_binding-like"/>
    <property type="match status" value="1"/>
</dbReference>
<dbReference type="PANTHER" id="PTHR30483:SF6">
    <property type="entry name" value="PERIPLASMIC BINDING PROTEIN OF ABC TRANSPORTER FOR NATURAL AMINO ACIDS"/>
    <property type="match status" value="1"/>
</dbReference>
<keyword evidence="2" id="KW-0732">Signal</keyword>
<dbReference type="Proteomes" id="UP001185927">
    <property type="component" value="Unassembled WGS sequence"/>
</dbReference>